<evidence type="ECO:0000313" key="3">
    <source>
        <dbReference type="Proteomes" id="UP000019484"/>
    </source>
</evidence>
<dbReference type="InterPro" id="IPR021858">
    <property type="entry name" value="Fun_TF"/>
</dbReference>
<keyword evidence="3" id="KW-1185">Reference proteome</keyword>
<accession>W9XH15</accession>
<dbReference type="Pfam" id="PF11951">
    <property type="entry name" value="Fungal_trans_2"/>
    <property type="match status" value="1"/>
</dbReference>
<dbReference type="eggNOG" id="ENOG502SIJF">
    <property type="taxonomic scope" value="Eukaryota"/>
</dbReference>
<feature type="region of interest" description="Disordered" evidence="1">
    <location>
        <begin position="357"/>
        <end position="406"/>
    </location>
</feature>
<protein>
    <recommendedName>
        <fullName evidence="4">Transcription factor domain-containing protein</fullName>
    </recommendedName>
</protein>
<evidence type="ECO:0000256" key="1">
    <source>
        <dbReference type="SAM" id="MobiDB-lite"/>
    </source>
</evidence>
<proteinExistence type="predicted"/>
<reference evidence="2 3" key="1">
    <citation type="submission" date="2013-03" db="EMBL/GenBank/DDBJ databases">
        <title>The Genome Sequence of Capronia coronata CBS 617.96.</title>
        <authorList>
            <consortium name="The Broad Institute Genomics Platform"/>
            <person name="Cuomo C."/>
            <person name="de Hoog S."/>
            <person name="Gorbushina A."/>
            <person name="Walker B."/>
            <person name="Young S.K."/>
            <person name="Zeng Q."/>
            <person name="Gargeya S."/>
            <person name="Fitzgerald M."/>
            <person name="Haas B."/>
            <person name="Abouelleil A."/>
            <person name="Allen A.W."/>
            <person name="Alvarado L."/>
            <person name="Arachchi H.M."/>
            <person name="Berlin A.M."/>
            <person name="Chapman S.B."/>
            <person name="Gainer-Dewar J."/>
            <person name="Goldberg J."/>
            <person name="Griggs A."/>
            <person name="Gujja S."/>
            <person name="Hansen M."/>
            <person name="Howarth C."/>
            <person name="Imamovic A."/>
            <person name="Ireland A."/>
            <person name="Larimer J."/>
            <person name="McCowan C."/>
            <person name="Murphy C."/>
            <person name="Pearson M."/>
            <person name="Poon T.W."/>
            <person name="Priest M."/>
            <person name="Roberts A."/>
            <person name="Saif S."/>
            <person name="Shea T."/>
            <person name="Sisk P."/>
            <person name="Sykes S."/>
            <person name="Wortman J."/>
            <person name="Nusbaum C."/>
            <person name="Birren B."/>
        </authorList>
    </citation>
    <scope>NUCLEOTIDE SEQUENCE [LARGE SCALE GENOMIC DNA]</scope>
    <source>
        <strain evidence="2 3">CBS 617.96</strain>
    </source>
</reference>
<dbReference type="GeneID" id="19163619"/>
<dbReference type="Proteomes" id="UP000019484">
    <property type="component" value="Unassembled WGS sequence"/>
</dbReference>
<dbReference type="RefSeq" id="XP_007727820.1">
    <property type="nucleotide sequence ID" value="XM_007729630.1"/>
</dbReference>
<comment type="caution">
    <text evidence="2">The sequence shown here is derived from an EMBL/GenBank/DDBJ whole genome shotgun (WGS) entry which is preliminary data.</text>
</comment>
<dbReference type="EMBL" id="AMWN01000009">
    <property type="protein sequence ID" value="EXJ79508.1"/>
    <property type="molecule type" value="Genomic_DNA"/>
</dbReference>
<evidence type="ECO:0008006" key="4">
    <source>
        <dbReference type="Google" id="ProtNLM"/>
    </source>
</evidence>
<dbReference type="AlphaFoldDB" id="W9XH15"/>
<name>W9XH15_9EURO</name>
<organism evidence="2 3">
    <name type="scientific">Capronia coronata CBS 617.96</name>
    <dbReference type="NCBI Taxonomy" id="1182541"/>
    <lineage>
        <taxon>Eukaryota</taxon>
        <taxon>Fungi</taxon>
        <taxon>Dikarya</taxon>
        <taxon>Ascomycota</taxon>
        <taxon>Pezizomycotina</taxon>
        <taxon>Eurotiomycetes</taxon>
        <taxon>Chaetothyriomycetidae</taxon>
        <taxon>Chaetothyriales</taxon>
        <taxon>Herpotrichiellaceae</taxon>
        <taxon>Capronia</taxon>
    </lineage>
</organism>
<evidence type="ECO:0000313" key="2">
    <source>
        <dbReference type="EMBL" id="EXJ79508.1"/>
    </source>
</evidence>
<gene>
    <name evidence="2" type="ORF">A1O1_08772</name>
</gene>
<dbReference type="HOGENOM" id="CLU_014597_2_1_1"/>
<dbReference type="STRING" id="1182541.W9XH15"/>
<sequence>MAVAQLLSFQPWRKPEALSLQARMYKSLAKDLHGSRVTDEIMLAITLVGWSSCWFEATSLGNEHHLGARRLLLQWLTTRRPLVQASAGTVDYQFLVRGLIFWEMVSSFMMDESSGIVELIEHPDSKKKSPGLRELVVDPPGESSLIAVDASSMIIPHPWTGVSTGLFYLFAKVGRLLRTEVKRIRSHGWNTLAYANGECRCDEDEGLARSHALSQASDLEIQLLNYELPRADAIHPTGDVSTTVGDLIDLAKSHHLAAMLQLYRVFPELLERRLPLIQSQNAVDGGDNRDLWGTRPARDDLSQTSSREGFLFSLAGRILRMLLKLSPASSSLHGWGIVLLIGANELHLDREYLQQGRDQSPAECFEQPSPERHVNDTLGSYSSDDSSPSRENRMPETPLGAEHNSEGLDDEMASLTRTPVLDLRSLIWNTLSHQRHTIGLSGVQRGQATVRELWRRMDAGDPHAFWLEIMYDNHWETMLA</sequence>
<dbReference type="OrthoDB" id="39175at2759"/>